<evidence type="ECO:0000313" key="2">
    <source>
        <dbReference type="EMBL" id="CAF4074926.1"/>
    </source>
</evidence>
<evidence type="ECO:0000313" key="3">
    <source>
        <dbReference type="Proteomes" id="UP000681967"/>
    </source>
</evidence>
<dbReference type="EMBL" id="CAJOBJ010004849">
    <property type="protein sequence ID" value="CAF4013169.1"/>
    <property type="molecule type" value="Genomic_DNA"/>
</dbReference>
<dbReference type="Proteomes" id="UP000681720">
    <property type="component" value="Unassembled WGS sequence"/>
</dbReference>
<sequence length="207" mass="23946">MNNETTIDAGVIPLHDNIQQQNLTPDQLQQLFSRVSSELVAEFTDGQEIIQTPFPPPPSDRQEDFDIHIEHLKQLAKKEVSSLVIERHSTNENEVDNVLSTITLTFNQSMTSVSSLEGRWRWIGTPTVQVEAKYRLPYSTKYTLRVHKEHLSGNEHKMSTKKLKLVDETTAKSEFKLFINEKEENHEQYIAFTFKDDLLKATQYTIQ</sequence>
<dbReference type="EMBL" id="CAJOBH010007102">
    <property type="protein sequence ID" value="CAF4074926.1"/>
    <property type="molecule type" value="Genomic_DNA"/>
</dbReference>
<organism evidence="2 3">
    <name type="scientific">Rotaria magnacalcarata</name>
    <dbReference type="NCBI Taxonomy" id="392030"/>
    <lineage>
        <taxon>Eukaryota</taxon>
        <taxon>Metazoa</taxon>
        <taxon>Spiralia</taxon>
        <taxon>Gnathifera</taxon>
        <taxon>Rotifera</taxon>
        <taxon>Eurotatoria</taxon>
        <taxon>Bdelloidea</taxon>
        <taxon>Philodinida</taxon>
        <taxon>Philodinidae</taxon>
        <taxon>Rotaria</taxon>
    </lineage>
</organism>
<reference evidence="2" key="1">
    <citation type="submission" date="2021-02" db="EMBL/GenBank/DDBJ databases">
        <authorList>
            <person name="Nowell W R."/>
        </authorList>
    </citation>
    <scope>NUCLEOTIDE SEQUENCE</scope>
</reference>
<dbReference type="Proteomes" id="UP000681967">
    <property type="component" value="Unassembled WGS sequence"/>
</dbReference>
<proteinExistence type="predicted"/>
<gene>
    <name evidence="2" type="ORF">BYL167_LOCUS17737</name>
    <name evidence="1" type="ORF">GIL414_LOCUS12430</name>
</gene>
<dbReference type="Gene3D" id="2.60.40.3710">
    <property type="match status" value="1"/>
</dbReference>
<protein>
    <submittedName>
        <fullName evidence="2">Uncharacterized protein</fullName>
    </submittedName>
</protein>
<feature type="non-terminal residue" evidence="2">
    <location>
        <position position="1"/>
    </location>
</feature>
<accession>A0A8S2PWZ2</accession>
<name>A0A8S2PWZ2_9BILA</name>
<comment type="caution">
    <text evidence="2">The sequence shown here is derived from an EMBL/GenBank/DDBJ whole genome shotgun (WGS) entry which is preliminary data.</text>
</comment>
<evidence type="ECO:0000313" key="1">
    <source>
        <dbReference type="EMBL" id="CAF4013169.1"/>
    </source>
</evidence>
<dbReference type="AlphaFoldDB" id="A0A8S2PWZ2"/>